<dbReference type="Gene3D" id="1.10.287.630">
    <property type="entry name" value="Helix hairpin bin"/>
    <property type="match status" value="1"/>
</dbReference>
<dbReference type="InterPro" id="IPR014710">
    <property type="entry name" value="RmlC-like_jellyroll"/>
</dbReference>
<comment type="subcellular location">
    <subcellularLocation>
        <location evidence="1">Membrane</location>
        <topology evidence="1">Multi-pass membrane protein</topology>
    </subcellularLocation>
</comment>
<dbReference type="InterPro" id="IPR005821">
    <property type="entry name" value="Ion_trans_dom"/>
</dbReference>
<feature type="compositionally biased region" description="Pro residues" evidence="10">
    <location>
        <begin position="90"/>
        <end position="99"/>
    </location>
</feature>
<keyword evidence="4 11" id="KW-0812">Transmembrane</keyword>
<keyword evidence="5 11" id="KW-1133">Transmembrane helix</keyword>
<evidence type="ECO:0000256" key="5">
    <source>
        <dbReference type="ARBA" id="ARBA00022989"/>
    </source>
</evidence>
<evidence type="ECO:0000256" key="4">
    <source>
        <dbReference type="ARBA" id="ARBA00022692"/>
    </source>
</evidence>
<dbReference type="Gene3D" id="2.60.120.10">
    <property type="entry name" value="Jelly Rolls"/>
    <property type="match status" value="1"/>
</dbReference>
<feature type="transmembrane region" description="Helical" evidence="11">
    <location>
        <begin position="481"/>
        <end position="502"/>
    </location>
</feature>
<evidence type="ECO:0000313" key="13">
    <source>
        <dbReference type="EMBL" id="CAA7395657.1"/>
    </source>
</evidence>
<dbReference type="OrthoDB" id="421226at2759"/>
<evidence type="ECO:0000256" key="3">
    <source>
        <dbReference type="ARBA" id="ARBA00022448"/>
    </source>
</evidence>
<dbReference type="AlphaFoldDB" id="A0A7I8KD02"/>
<dbReference type="PANTHER" id="PTHR45651">
    <property type="entry name" value="CYCLIC NUCLEOTIDE-GATED ION CHANNEL 15-RELATED-RELATED"/>
    <property type="match status" value="1"/>
</dbReference>
<keyword evidence="14" id="KW-1185">Reference proteome</keyword>
<protein>
    <recommendedName>
        <fullName evidence="12">Ion transport domain-containing protein</fullName>
    </recommendedName>
</protein>
<evidence type="ECO:0000313" key="14">
    <source>
        <dbReference type="Proteomes" id="UP000663760"/>
    </source>
</evidence>
<feature type="transmembrane region" description="Helical" evidence="11">
    <location>
        <begin position="222"/>
        <end position="245"/>
    </location>
</feature>
<evidence type="ECO:0000256" key="1">
    <source>
        <dbReference type="ARBA" id="ARBA00004141"/>
    </source>
</evidence>
<feature type="compositionally biased region" description="Polar residues" evidence="10">
    <location>
        <begin position="35"/>
        <end position="48"/>
    </location>
</feature>
<evidence type="ECO:0000256" key="6">
    <source>
        <dbReference type="ARBA" id="ARBA00023065"/>
    </source>
</evidence>
<comment type="similarity">
    <text evidence="2">Belongs to the cyclic nucleotide-gated cation channel (TC 1.A.1.5) family.</text>
</comment>
<dbReference type="InterPro" id="IPR018490">
    <property type="entry name" value="cNMP-bd_dom_sf"/>
</dbReference>
<reference evidence="13" key="1">
    <citation type="submission" date="2020-02" db="EMBL/GenBank/DDBJ databases">
        <authorList>
            <person name="Scholz U."/>
            <person name="Mascher M."/>
            <person name="Fiebig A."/>
        </authorList>
    </citation>
    <scope>NUCLEOTIDE SEQUENCE</scope>
</reference>
<feature type="transmembrane region" description="Helical" evidence="11">
    <location>
        <begin position="279"/>
        <end position="303"/>
    </location>
</feature>
<name>A0A7I8KD02_SPIIN</name>
<evidence type="ECO:0000256" key="9">
    <source>
        <dbReference type="ARBA" id="ARBA00023303"/>
    </source>
</evidence>
<evidence type="ECO:0000256" key="7">
    <source>
        <dbReference type="ARBA" id="ARBA00023136"/>
    </source>
</evidence>
<feature type="region of interest" description="Disordered" evidence="10">
    <location>
        <begin position="746"/>
        <end position="765"/>
    </location>
</feature>
<evidence type="ECO:0000256" key="8">
    <source>
        <dbReference type="ARBA" id="ARBA00023286"/>
    </source>
</evidence>
<dbReference type="Pfam" id="PF00520">
    <property type="entry name" value="Ion_trans"/>
    <property type="match status" value="1"/>
</dbReference>
<keyword evidence="8" id="KW-1071">Ligand-gated ion channel</keyword>
<dbReference type="SUPFAM" id="SSF51206">
    <property type="entry name" value="cAMP-binding domain-like"/>
    <property type="match status" value="1"/>
</dbReference>
<keyword evidence="7 11" id="KW-0472">Membrane</keyword>
<dbReference type="InterPro" id="IPR000595">
    <property type="entry name" value="cNMP-bd_dom"/>
</dbReference>
<feature type="transmembrane region" description="Helical" evidence="11">
    <location>
        <begin position="190"/>
        <end position="210"/>
    </location>
</feature>
<keyword evidence="6" id="KW-0406">Ion transport</keyword>
<sequence>MSRGERDTVPILSDTGPPGSSTEREVELRRVALRSTSMLWPSPSTSTGPGAAKGMFHTEPLKRRPPRPQFSAPRSGPLYGGTNRGTTTPPSAPPPPPEEPPSKPDTVVAPEGGAGGLADEGGGHHWKKDPLMNSGQLGMCNDPYCTTCPGAYRASIHADATGRGRKRFQFLSSKFIMNPHNEHVQRWNKFFVISCLVAVFIDPLFFFILSVNEDYKCIFYDWSFAIGIAVVRTVTDIVFLLHILLQFRLAYVAPESRVSGTGDFVVEPKKIAVHYLRGYFLPDLFAALPLPQVIILLVMPTYWGSSAANYAKNMLRATVLLQYVPRITRVLPLIAGGYSTAFIFESAWSNFVINLLMFVLAGHVMGSCWYLFGLQRVNRCLQEACLASKITNCKVFLDCGRGPKYHNFTGNPDWEIWNKDAEASSCLSKSNTYSYGIYQQASIITKRDSFIVRYIYSLFWGFQQISTLAGNQVPSDFVGEVLFTMGIIGLGLLLFALLIGNMQNFLQSLGKRTLEMQLRRHDVGQWMSHRHLPRHLQSQVKKAEKFSWAATRGVNEEELLKNLPEDLQRDIRRHLFGFLKEVRIFSLMDEPILDAFRGILRQELYMDKSYVQNKGGPIGKMVFIVRGQMESIGSDGNPSLLREGDVCGEELLAWHLENVSVKKETEKIRSPKQRLFSNRDVRCTSNVEAFILQSSDLVDVIINFERFLRNPRVQGAIRYDSTYWRTKAATHIQVVWKYHRWQRMRKAKAHNQGRHPHGRRLPPRH</sequence>
<feature type="transmembrane region" description="Helical" evidence="11">
    <location>
        <begin position="351"/>
        <end position="372"/>
    </location>
</feature>
<keyword evidence="3" id="KW-0813">Transport</keyword>
<dbReference type="PANTHER" id="PTHR45651:SF11">
    <property type="entry name" value="CYCLIC NUCLEOTIDE-GATED ION CHANNEL 20, CHLOROPLASTIC-RELATED"/>
    <property type="match status" value="1"/>
</dbReference>
<organism evidence="13 14">
    <name type="scientific">Spirodela intermedia</name>
    <name type="common">Intermediate duckweed</name>
    <dbReference type="NCBI Taxonomy" id="51605"/>
    <lineage>
        <taxon>Eukaryota</taxon>
        <taxon>Viridiplantae</taxon>
        <taxon>Streptophyta</taxon>
        <taxon>Embryophyta</taxon>
        <taxon>Tracheophyta</taxon>
        <taxon>Spermatophyta</taxon>
        <taxon>Magnoliopsida</taxon>
        <taxon>Liliopsida</taxon>
        <taxon>Araceae</taxon>
        <taxon>Lemnoideae</taxon>
        <taxon>Spirodela</taxon>
    </lineage>
</organism>
<feature type="domain" description="Ion transport" evidence="12">
    <location>
        <begin position="189"/>
        <end position="512"/>
    </location>
</feature>
<dbReference type="Gene3D" id="1.10.287.70">
    <property type="match status" value="1"/>
</dbReference>
<accession>A0A7I8KD02</accession>
<dbReference type="EMBL" id="LR746268">
    <property type="protein sequence ID" value="CAA7395657.1"/>
    <property type="molecule type" value="Genomic_DNA"/>
</dbReference>
<dbReference type="GO" id="GO:0016020">
    <property type="term" value="C:membrane"/>
    <property type="evidence" value="ECO:0007669"/>
    <property type="project" value="UniProtKB-SubCell"/>
</dbReference>
<evidence type="ECO:0000256" key="11">
    <source>
        <dbReference type="SAM" id="Phobius"/>
    </source>
</evidence>
<feature type="region of interest" description="Disordered" evidence="10">
    <location>
        <begin position="1"/>
        <end position="128"/>
    </location>
</feature>
<evidence type="ECO:0000259" key="12">
    <source>
        <dbReference type="Pfam" id="PF00520"/>
    </source>
</evidence>
<dbReference type="CDD" id="cd00038">
    <property type="entry name" value="CAP_ED"/>
    <property type="match status" value="1"/>
</dbReference>
<dbReference type="SUPFAM" id="SSF81324">
    <property type="entry name" value="Voltage-gated potassium channels"/>
    <property type="match status" value="1"/>
</dbReference>
<evidence type="ECO:0000256" key="10">
    <source>
        <dbReference type="SAM" id="MobiDB-lite"/>
    </source>
</evidence>
<dbReference type="GO" id="GO:0005216">
    <property type="term" value="F:monoatomic ion channel activity"/>
    <property type="evidence" value="ECO:0007669"/>
    <property type="project" value="InterPro"/>
</dbReference>
<keyword evidence="9" id="KW-0407">Ion channel</keyword>
<proteinExistence type="inferred from homology"/>
<evidence type="ECO:0000256" key="2">
    <source>
        <dbReference type="ARBA" id="ARBA00010486"/>
    </source>
</evidence>
<gene>
    <name evidence="13" type="ORF">SI8410_05006320</name>
</gene>
<dbReference type="Proteomes" id="UP000663760">
    <property type="component" value="Chromosome 5"/>
</dbReference>